<reference evidence="1" key="2">
    <citation type="submission" date="2023-02" db="EMBL/GenBank/DDBJ databases">
        <authorList>
            <person name="Swenson N.G."/>
            <person name="Wegrzyn J.L."/>
            <person name="Mcevoy S.L."/>
        </authorList>
    </citation>
    <scope>NUCLEOTIDE SEQUENCE</scope>
    <source>
        <strain evidence="1">91603</strain>
        <tissue evidence="1">Leaf</tissue>
    </source>
</reference>
<gene>
    <name evidence="1" type="ORF">LWI28_009950</name>
</gene>
<proteinExistence type="predicted"/>
<accession>A0AAD5IEB0</accession>
<name>A0AAD5IEB0_ACENE</name>
<keyword evidence="2" id="KW-1185">Reference proteome</keyword>
<evidence type="ECO:0000313" key="1">
    <source>
        <dbReference type="EMBL" id="KAI9160612.1"/>
    </source>
</evidence>
<comment type="caution">
    <text evidence="1">The sequence shown here is derived from an EMBL/GenBank/DDBJ whole genome shotgun (WGS) entry which is preliminary data.</text>
</comment>
<reference evidence="1" key="1">
    <citation type="journal article" date="2022" name="Plant J.">
        <title>Strategies of tolerance reflected in two North American maple genomes.</title>
        <authorList>
            <person name="McEvoy S.L."/>
            <person name="Sezen U.U."/>
            <person name="Trouern-Trend A."/>
            <person name="McMahon S.M."/>
            <person name="Schaberg P.G."/>
            <person name="Yang J."/>
            <person name="Wegrzyn J.L."/>
            <person name="Swenson N.G."/>
        </authorList>
    </citation>
    <scope>NUCLEOTIDE SEQUENCE</scope>
    <source>
        <strain evidence="1">91603</strain>
    </source>
</reference>
<evidence type="ECO:0000313" key="2">
    <source>
        <dbReference type="Proteomes" id="UP001064489"/>
    </source>
</evidence>
<dbReference type="AlphaFoldDB" id="A0AAD5IEB0"/>
<dbReference type="Proteomes" id="UP001064489">
    <property type="component" value="Chromosome 2"/>
</dbReference>
<sequence length="107" mass="12013">MWSLEELKFIDDGGSFDLIVQETEKAANGDELLKLELLTDSEKGKVAMSRTLLFECSRFGLCYKSKHIFGEGNGNRRHEKQSSSGTRNNSVYVWEILAEAIASLVSH</sequence>
<protein>
    <submittedName>
        <fullName evidence="1">Uncharacterized protein</fullName>
    </submittedName>
</protein>
<dbReference type="EMBL" id="JAJSOW010000106">
    <property type="protein sequence ID" value="KAI9160612.1"/>
    <property type="molecule type" value="Genomic_DNA"/>
</dbReference>
<organism evidence="1 2">
    <name type="scientific">Acer negundo</name>
    <name type="common">Box elder</name>
    <dbReference type="NCBI Taxonomy" id="4023"/>
    <lineage>
        <taxon>Eukaryota</taxon>
        <taxon>Viridiplantae</taxon>
        <taxon>Streptophyta</taxon>
        <taxon>Embryophyta</taxon>
        <taxon>Tracheophyta</taxon>
        <taxon>Spermatophyta</taxon>
        <taxon>Magnoliopsida</taxon>
        <taxon>eudicotyledons</taxon>
        <taxon>Gunneridae</taxon>
        <taxon>Pentapetalae</taxon>
        <taxon>rosids</taxon>
        <taxon>malvids</taxon>
        <taxon>Sapindales</taxon>
        <taxon>Sapindaceae</taxon>
        <taxon>Hippocastanoideae</taxon>
        <taxon>Acereae</taxon>
        <taxon>Acer</taxon>
    </lineage>
</organism>